<dbReference type="STRING" id="857340.A0A086TD32"/>
<dbReference type="SUPFAM" id="SSF53182">
    <property type="entry name" value="Pyrrolidone carboxyl peptidase (pyroglutamate aminopeptidase)"/>
    <property type="match status" value="1"/>
</dbReference>
<dbReference type="AlphaFoldDB" id="A0A086TD32"/>
<evidence type="ECO:0000256" key="3">
    <source>
        <dbReference type="ARBA" id="ARBA00022801"/>
    </source>
</evidence>
<dbReference type="PANTHER" id="PTHR23402:SF1">
    <property type="entry name" value="PYROGLUTAMYL-PEPTIDASE I"/>
    <property type="match status" value="1"/>
</dbReference>
<dbReference type="Pfam" id="PF01470">
    <property type="entry name" value="Peptidase_C15"/>
    <property type="match status" value="1"/>
</dbReference>
<keyword evidence="7" id="KW-1185">Reference proteome</keyword>
<dbReference type="InterPro" id="IPR016125">
    <property type="entry name" value="Peptidase_C15-like"/>
</dbReference>
<dbReference type="Proteomes" id="UP000029964">
    <property type="component" value="Unassembled WGS sequence"/>
</dbReference>
<dbReference type="GO" id="GO:0006508">
    <property type="term" value="P:proteolysis"/>
    <property type="evidence" value="ECO:0007669"/>
    <property type="project" value="UniProtKB-KW"/>
</dbReference>
<dbReference type="EMBL" id="JPKY01000011">
    <property type="protein sequence ID" value="KFH47264.1"/>
    <property type="molecule type" value="Genomic_DNA"/>
</dbReference>
<name>A0A086TD32_HAPC1</name>
<keyword evidence="4" id="KW-0788">Thiol protease</keyword>
<comment type="caution">
    <text evidence="6">The sequence shown here is derived from an EMBL/GenBank/DDBJ whole genome shotgun (WGS) entry which is preliminary data.</text>
</comment>
<evidence type="ECO:0000313" key="6">
    <source>
        <dbReference type="EMBL" id="KFH47264.1"/>
    </source>
</evidence>
<evidence type="ECO:0000256" key="2">
    <source>
        <dbReference type="ARBA" id="ARBA00022670"/>
    </source>
</evidence>
<dbReference type="PANTHER" id="PTHR23402">
    <property type="entry name" value="PROTEASE FAMILY C15 PYROGLUTAMYL-PEPTIDASE I-RELATED"/>
    <property type="match status" value="1"/>
</dbReference>
<dbReference type="HOGENOM" id="CLU_043960_0_0_1"/>
<feature type="region of interest" description="Disordered" evidence="5">
    <location>
        <begin position="46"/>
        <end position="76"/>
    </location>
</feature>
<evidence type="ECO:0000256" key="4">
    <source>
        <dbReference type="ARBA" id="ARBA00022807"/>
    </source>
</evidence>
<reference evidence="7" key="1">
    <citation type="journal article" date="2014" name="Genome Announc.">
        <title>Genome sequence and annotation of Acremonium chrysogenum, producer of the beta-lactam antibiotic cephalosporin C.</title>
        <authorList>
            <person name="Terfehr D."/>
            <person name="Dahlmann T.A."/>
            <person name="Specht T."/>
            <person name="Zadra I."/>
            <person name="Kuernsteiner H."/>
            <person name="Kueck U."/>
        </authorList>
    </citation>
    <scope>NUCLEOTIDE SEQUENCE [LARGE SCALE GENOMIC DNA]</scope>
    <source>
        <strain evidence="7">ATCC 11550 / CBS 779.69 / DSM 880 / IAM 14645 / JCM 23072 / IMI 49137</strain>
    </source>
</reference>
<evidence type="ECO:0000256" key="5">
    <source>
        <dbReference type="SAM" id="MobiDB-lite"/>
    </source>
</evidence>
<protein>
    <submittedName>
        <fullName evidence="6">Pyroglutamyl-peptidase-like protein</fullName>
    </submittedName>
</protein>
<keyword evidence="3" id="KW-0378">Hydrolase</keyword>
<dbReference type="OrthoDB" id="407146at2759"/>
<comment type="similarity">
    <text evidence="1">Belongs to the peptidase C15 family.</text>
</comment>
<dbReference type="GO" id="GO:0008234">
    <property type="term" value="F:cysteine-type peptidase activity"/>
    <property type="evidence" value="ECO:0007669"/>
    <property type="project" value="UniProtKB-KW"/>
</dbReference>
<gene>
    <name evidence="6" type="ORF">ACRE_018760</name>
</gene>
<evidence type="ECO:0000256" key="1">
    <source>
        <dbReference type="ARBA" id="ARBA00006641"/>
    </source>
</evidence>
<evidence type="ECO:0000313" key="7">
    <source>
        <dbReference type="Proteomes" id="UP000029964"/>
    </source>
</evidence>
<dbReference type="InterPro" id="IPR036440">
    <property type="entry name" value="Peptidase_C15-like_sf"/>
</dbReference>
<organism evidence="6 7">
    <name type="scientific">Hapsidospora chrysogenum (strain ATCC 11550 / CBS 779.69 / DSM 880 / IAM 14645 / JCM 23072 / IMI 49137)</name>
    <name type="common">Acremonium chrysogenum</name>
    <dbReference type="NCBI Taxonomy" id="857340"/>
    <lineage>
        <taxon>Eukaryota</taxon>
        <taxon>Fungi</taxon>
        <taxon>Dikarya</taxon>
        <taxon>Ascomycota</taxon>
        <taxon>Pezizomycotina</taxon>
        <taxon>Sordariomycetes</taxon>
        <taxon>Hypocreomycetidae</taxon>
        <taxon>Hypocreales</taxon>
        <taxon>Bionectriaceae</taxon>
        <taxon>Hapsidospora</taxon>
    </lineage>
</organism>
<feature type="compositionally biased region" description="Low complexity" evidence="5">
    <location>
        <begin position="52"/>
        <end position="72"/>
    </location>
</feature>
<keyword evidence="2" id="KW-0645">Protease</keyword>
<dbReference type="Gene3D" id="3.40.630.20">
    <property type="entry name" value="Peptidase C15, pyroglutamyl peptidase I-like"/>
    <property type="match status" value="1"/>
</dbReference>
<sequence>MGSQGGSKEELRVLVTGFGPFREQYPVNPSYEIARGLPEYLPPKRAKDPAARDNAAAAVADNNNNNNNNNNNMPPVRIVVHPEPIRVSYRRVRELVPTFWDMPADDGGAVGFDLALHIGMAGPRPMYQIERRGHRRGYLSKDVDGERLGDENEGARGDDWVWHGCPDELESELDVEDVLARWEGYSPKGMDLRISEDAGHYLCDFIYYSSLAHLWKQQRPRKLTFLHVPADASERAVATGRELAVNLIRAMVESEVSRRRGAGGERVERD</sequence>
<proteinExistence type="inferred from homology"/>
<accession>A0A086TD32</accession>